<evidence type="ECO:0000256" key="2">
    <source>
        <dbReference type="ARBA" id="ARBA00005278"/>
    </source>
</evidence>
<reference evidence="6 7" key="2">
    <citation type="submission" date="2020-04" db="EMBL/GenBank/DDBJ databases">
        <authorList>
            <person name="Fomenkov A."/>
            <person name="Anton B.P."/>
            <person name="Roberts R.J."/>
        </authorList>
    </citation>
    <scope>NUCLEOTIDE SEQUENCE [LARGE SCALE GENOMIC DNA]</scope>
    <source>
        <strain evidence="6 7">S2</strain>
    </source>
</reference>
<feature type="transmembrane region" description="Helical" evidence="5">
    <location>
        <begin position="423"/>
        <end position="447"/>
    </location>
</feature>
<keyword evidence="5" id="KW-0812">Transmembrane</keyword>
<accession>A0A6H1P356</accession>
<feature type="transmembrane region" description="Helical" evidence="5">
    <location>
        <begin position="337"/>
        <end position="355"/>
    </location>
</feature>
<proteinExistence type="inferred from homology"/>
<dbReference type="Pfam" id="PF03323">
    <property type="entry name" value="GerA"/>
    <property type="match status" value="1"/>
</dbReference>
<dbReference type="InterPro" id="IPR050768">
    <property type="entry name" value="UPF0353/GerABKA_families"/>
</dbReference>
<comment type="similarity">
    <text evidence="2 4">Belongs to the GerABKA family.</text>
</comment>
<protein>
    <submittedName>
        <fullName evidence="6">Spore germination protein</fullName>
    </submittedName>
</protein>
<feature type="transmembrane region" description="Helical" evidence="5">
    <location>
        <begin position="392"/>
        <end position="411"/>
    </location>
</feature>
<comment type="subcellular location">
    <subcellularLocation>
        <location evidence="4">Cell membrane</location>
    </subcellularLocation>
    <subcellularLocation>
        <location evidence="1">Membrane</location>
        <topology evidence="1">Multi-pass membrane protein</topology>
    </subcellularLocation>
</comment>
<evidence type="ECO:0000313" key="7">
    <source>
        <dbReference type="Proteomes" id="UP000501868"/>
    </source>
</evidence>
<feature type="transmembrane region" description="Helical" evidence="5">
    <location>
        <begin position="367"/>
        <end position="386"/>
    </location>
</feature>
<sequence>MVSGQQNLSEFSFLSSSLIENIASIKNVFESCEDLEYKHMDISNVEGCLIYHPGMVDLQLLTEIESHVVTINEHHTVRTKQTTQNVIKKNFLPVSVKQSNNIGTIVEKLLIGITILLIDNEDQAYMLQTAKYTGRAITEAVTERTVRGPREGFIEDLDTNLALVRKRIRTPQLKVKFLTLGRQTNTKIGILYMAGIASEEIVQEIKDRLYKIDIDGILESQYIESLIQDSKRSPFPTIYNTDRPDKVCGSLLDGKVAIIIDGSPFVLTAPALFVEFLHTSQDYYDSSLTATMVRWVRFLGLFVTLILPAFYVALTTFHPDLLQTTLLLRISGSREGLPYPVLIEAIFMVMTYELIREAGLRMPKTFGSPIIITLALVIVGQAAVQAGIIGPVLSIVVSITALTSFIMPNYAFHQIIRMLGIPLLILAGFFGFMGILIGLMFGLTHVISLRSFGVPYFSPVSPAFYQGWKDVFIRAPWWGMKSRIPGMNINNFHRSGEASSSSVGSKEKKDE</sequence>
<dbReference type="Proteomes" id="UP000501868">
    <property type="component" value="Chromosome"/>
</dbReference>
<reference evidence="6 7" key="1">
    <citation type="submission" date="2020-04" db="EMBL/GenBank/DDBJ databases">
        <title>Genome-Wide Identification of 5-Methylcytosine Sites in Bacterial Genomes By High-Throughput Sequencing of MspJI Restriction Fragments.</title>
        <authorList>
            <person name="Wu V."/>
        </authorList>
    </citation>
    <scope>NUCLEOTIDE SEQUENCE [LARGE SCALE GENOMIC DNA]</scope>
    <source>
        <strain evidence="6 7">S2</strain>
    </source>
</reference>
<dbReference type="AlphaFoldDB" id="A0A6H1P356"/>
<evidence type="ECO:0000256" key="1">
    <source>
        <dbReference type="ARBA" id="ARBA00004141"/>
    </source>
</evidence>
<name>A0A6H1P356_PRIMG</name>
<dbReference type="PANTHER" id="PTHR22550:SF5">
    <property type="entry name" value="LEUCINE ZIPPER PROTEIN 4"/>
    <property type="match status" value="1"/>
</dbReference>
<evidence type="ECO:0000256" key="4">
    <source>
        <dbReference type="PIRNR" id="PIRNR005690"/>
    </source>
</evidence>
<dbReference type="PANTHER" id="PTHR22550">
    <property type="entry name" value="SPORE GERMINATION PROTEIN"/>
    <property type="match status" value="1"/>
</dbReference>
<feature type="transmembrane region" description="Helical" evidence="5">
    <location>
        <begin position="298"/>
        <end position="317"/>
    </location>
</feature>
<evidence type="ECO:0000313" key="6">
    <source>
        <dbReference type="EMBL" id="QIZ07847.1"/>
    </source>
</evidence>
<evidence type="ECO:0000256" key="3">
    <source>
        <dbReference type="ARBA" id="ARBA00023136"/>
    </source>
</evidence>
<dbReference type="GO" id="GO:0005886">
    <property type="term" value="C:plasma membrane"/>
    <property type="evidence" value="ECO:0007669"/>
    <property type="project" value="UniProtKB-SubCell"/>
</dbReference>
<gene>
    <name evidence="6" type="ORF">HFZ78_14880</name>
</gene>
<keyword evidence="3 4" id="KW-0472">Membrane</keyword>
<dbReference type="PIRSF" id="PIRSF005690">
    <property type="entry name" value="GerBA"/>
    <property type="match status" value="1"/>
</dbReference>
<dbReference type="EMBL" id="CP051128">
    <property type="protein sequence ID" value="QIZ07847.1"/>
    <property type="molecule type" value="Genomic_DNA"/>
</dbReference>
<keyword evidence="5" id="KW-1133">Transmembrane helix</keyword>
<evidence type="ECO:0000256" key="5">
    <source>
        <dbReference type="SAM" id="Phobius"/>
    </source>
</evidence>
<dbReference type="GO" id="GO:0009847">
    <property type="term" value="P:spore germination"/>
    <property type="evidence" value="ECO:0007669"/>
    <property type="project" value="UniProtKB-UniRule"/>
</dbReference>
<dbReference type="InterPro" id="IPR004995">
    <property type="entry name" value="Spore_Ger"/>
</dbReference>
<organism evidence="6 7">
    <name type="scientific">Priestia megaterium</name>
    <name type="common">Bacillus megaterium</name>
    <dbReference type="NCBI Taxonomy" id="1404"/>
    <lineage>
        <taxon>Bacteria</taxon>
        <taxon>Bacillati</taxon>
        <taxon>Bacillota</taxon>
        <taxon>Bacilli</taxon>
        <taxon>Bacillales</taxon>
        <taxon>Bacillaceae</taxon>
        <taxon>Priestia</taxon>
    </lineage>
</organism>